<keyword evidence="5" id="KW-1185">Reference proteome</keyword>
<dbReference type="PANTHER" id="PTHR48051">
    <property type="match status" value="1"/>
</dbReference>
<evidence type="ECO:0000313" key="4">
    <source>
        <dbReference type="EMBL" id="PKA71931.1"/>
    </source>
</evidence>
<proteinExistence type="predicted"/>
<name>A0ABX4Q562_9PSED</name>
<dbReference type="InterPro" id="IPR050216">
    <property type="entry name" value="LRR_domain-containing"/>
</dbReference>
<evidence type="ECO:0000313" key="5">
    <source>
        <dbReference type="Proteomes" id="UP000232455"/>
    </source>
</evidence>
<keyword evidence="2" id="KW-0677">Repeat</keyword>
<dbReference type="InterPro" id="IPR003591">
    <property type="entry name" value="Leu-rich_rpt_typical-subtyp"/>
</dbReference>
<evidence type="ECO:0000256" key="1">
    <source>
        <dbReference type="ARBA" id="ARBA00022614"/>
    </source>
</evidence>
<dbReference type="SMART" id="SM00369">
    <property type="entry name" value="LRR_TYP"/>
    <property type="match status" value="5"/>
</dbReference>
<comment type="caution">
    <text evidence="4">The sequence shown here is derived from an EMBL/GenBank/DDBJ whole genome shotgun (WGS) entry which is preliminary data.</text>
</comment>
<dbReference type="InterPro" id="IPR046673">
    <property type="entry name" value="ToxA_N"/>
</dbReference>
<accession>A0ABX4Q562</accession>
<dbReference type="PANTHER" id="PTHR48051:SF1">
    <property type="entry name" value="RAS SUPPRESSOR PROTEIN 1"/>
    <property type="match status" value="1"/>
</dbReference>
<dbReference type="Pfam" id="PF20178">
    <property type="entry name" value="ToxA_N"/>
    <property type="match status" value="1"/>
</dbReference>
<reference evidence="4 5" key="1">
    <citation type="submission" date="2017-11" db="EMBL/GenBank/DDBJ databases">
        <title>Genome sequencing of a diverse group of Pseudomonas species.</title>
        <authorList>
            <person name="Loper J."/>
        </authorList>
    </citation>
    <scope>NUCLEOTIDE SEQUENCE [LARGE SCALE GENOMIC DNA]</scope>
    <source>
        <strain evidence="4 5">LMG 25716</strain>
    </source>
</reference>
<dbReference type="Proteomes" id="UP000232455">
    <property type="component" value="Unassembled WGS sequence"/>
</dbReference>
<dbReference type="EMBL" id="PHHE01000001">
    <property type="protein sequence ID" value="PKA71931.1"/>
    <property type="molecule type" value="Genomic_DNA"/>
</dbReference>
<gene>
    <name evidence="4" type="ORF">ATI02_4945</name>
</gene>
<dbReference type="RefSeq" id="WP_100847629.1">
    <property type="nucleotide sequence ID" value="NZ_PHHE01000001.1"/>
</dbReference>
<dbReference type="Gene3D" id="3.80.10.10">
    <property type="entry name" value="Ribonuclease Inhibitor"/>
    <property type="match status" value="2"/>
</dbReference>
<organism evidence="4 5">
    <name type="scientific">Pseudomonas baetica</name>
    <dbReference type="NCBI Taxonomy" id="674054"/>
    <lineage>
        <taxon>Bacteria</taxon>
        <taxon>Pseudomonadati</taxon>
        <taxon>Pseudomonadota</taxon>
        <taxon>Gammaproteobacteria</taxon>
        <taxon>Pseudomonadales</taxon>
        <taxon>Pseudomonadaceae</taxon>
        <taxon>Pseudomonas</taxon>
    </lineage>
</organism>
<evidence type="ECO:0000259" key="3">
    <source>
        <dbReference type="Pfam" id="PF20178"/>
    </source>
</evidence>
<dbReference type="SUPFAM" id="SSF52058">
    <property type="entry name" value="L domain-like"/>
    <property type="match status" value="1"/>
</dbReference>
<evidence type="ECO:0000256" key="2">
    <source>
        <dbReference type="ARBA" id="ARBA00022737"/>
    </source>
</evidence>
<protein>
    <recommendedName>
        <fullName evidence="3">Dermonecrotic toxin N-terminal domain-containing protein</fullName>
    </recommendedName>
</protein>
<dbReference type="InterPro" id="IPR032675">
    <property type="entry name" value="LRR_dom_sf"/>
</dbReference>
<keyword evidence="1" id="KW-0433">Leucine-rich repeat</keyword>
<feature type="domain" description="Dermonecrotic toxin N-terminal" evidence="3">
    <location>
        <begin position="87"/>
        <end position="345"/>
    </location>
</feature>
<sequence>MRPDPQDLPIDAEQSWQPAHHDEHYAPLQDCMPDWLTRAAAARRQALRRTAPRLDSKLKAQPARHHDTLKKLNARHWIAQNQVDRQLAKLQDAATFAEPLLLEALRAQFGITDLDVRKTCLRLYTSLSLGAARTWTVSLLDAALHNFEEHETLEGAYEPASAFITEPDQAGRFETLPSLDKTLGIPAFTRLCRELDIGRLYQQHLNEQLGLNDPKVAAALRRKVDASQQAAFKAALQYARMNNDIQEGFARTIEGLLDGLQGLRFNRLPVLCHQLTLLATPLSAIRVFAADLQRSRETTPVVVYIPDDPEHPLKEYASSSEFATELTRQLRSPDYQHFFSRFVAHEQRGHFFSELNRCLSQLTLHSPAPGSGLPAWRSEPIDNPDLHLEASVISGDLWQQLYHSNLDKILNDARVIAVPTARVDQKARWAFWDSVVDIAQTLLNIASFVAMPFVPFLGELMMAYMAFQILDETFEGIVDWAEGQTSEAFEHLMAMTEALLQLGLFVAGGAVIASEYRRVLPREIVQFIDRFKSVRGAKGKKTYWKPDLTPYKQKISLPENSTPNALGLHEHQGKQVLRLDGDHFEVSQDPHSHSYRIEHPSRPDAYKPVLRDNGHGAWHTELEQPLSWEKDTLLQRIGPVVDAIAPAQREQILQVSGCSEDALRKMHVNQEAPPPLLADTLKRFRIDQDLQRFIDQIASDVPEQYLSADPATQLQLLSEAERWPKDQALRLLDSQGQVLWQSSASEYSRLIELRQNQLADGDVLKTLLQQLTENQIGQLLNEEFGKPFKSLDWRTRNLRDTLAQIARAQRSALFESRYRLLEQSADAQVQTLVQSDPPLPLSVAQEMLHNASGREVLQIAQGQLPERLEKLTRLVRQEVLVTRAYEGLALASVEPAQTDVLALHSLETLPGWSHEVRIDVRQGSFDGPELDSIGHANAPIHKVLVRQDGARYQPFDSQGQPLHGTSDLYDSVLRALPDAQRDALKLNIGEAEKLKRLVQEKPLARDALRIALNIQPVEPQVDALRLLGRAGYPRVTPEVLSLKERIRLLYPALSDREIATMLRHLGSNPRAVLSRLTDEYLQLQHELQIWANNPPALHPITGEALDAWQTSAQISNRRALRTQIMRAWRRETAFHDEEEGPASGHIINFSQPILGDLPVLSGDFSHISAVTLDGHSGTTGVNAFLQQFSELRRLALIDFKLPGVPEALSQMPALNDLILSECELVLTPASQTILSSLRALRFLDLSKNPQLNLPPDIASMPKLYLLELSNTGISHVPEGLQNHPQLSIGVFDDNNISELPDWLFELSSERSDGISFANNPHLSNAAREQIKTHYQRTGQCFEVLVDQADIVQTQELYPNLDKEEASDFVYQLPGTLIDGRAELLRRKAELEQLLVDLREWSQNTPLTHPVSGAPLSAAEISAEQMRRNEFQSTLEDCWRQIPKTDAPEGEYGFASHTAIMGDLPVLTADFSHVPTLYLTSPENFVTRVGGFLERFTKLQELTIRGYRLDDIPQAVFAMPQLSALNLPECAITLTEASADALAGMEQLEMLSLRDNPLGRTPQVSAMSNLALLDLSSTGITEVPTGLLAMGNWTLIDLSSNAISEMPVELMEVDAKHLMNFGNNPFNAQSVERINAYYRRTGNDLGIGGQERLVRR</sequence>